<protein>
    <submittedName>
        <fullName evidence="1">Tol</fullName>
    </submittedName>
</protein>
<dbReference type="AlphaFoldDB" id="A0A8H5JX40"/>
<sequence length="128" mass="14323">MSAYSTRRPFTPTLKPRALRKGFAQSNFGNDLQIQDHALRLMNLTHANAWQLNKSLVMGDAFSMPSLTFATSSTAKLLQRPASSAVLDGKRGWFYNECNMPESPDYAQVYSWDLASYILAMSRPIPSS</sequence>
<gene>
    <name evidence="1" type="ORF">FPANT_14215</name>
</gene>
<name>A0A8H5JX40_9HYPO</name>
<organism evidence="1 2">
    <name type="scientific">Fusarium pseudoanthophilum</name>
    <dbReference type="NCBI Taxonomy" id="48495"/>
    <lineage>
        <taxon>Eukaryota</taxon>
        <taxon>Fungi</taxon>
        <taxon>Dikarya</taxon>
        <taxon>Ascomycota</taxon>
        <taxon>Pezizomycotina</taxon>
        <taxon>Sordariomycetes</taxon>
        <taxon>Hypocreomycetidae</taxon>
        <taxon>Hypocreales</taxon>
        <taxon>Nectriaceae</taxon>
        <taxon>Fusarium</taxon>
        <taxon>Fusarium fujikuroi species complex</taxon>
    </lineage>
</organism>
<evidence type="ECO:0000313" key="2">
    <source>
        <dbReference type="Proteomes" id="UP000544095"/>
    </source>
</evidence>
<comment type="caution">
    <text evidence="1">The sequence shown here is derived from an EMBL/GenBank/DDBJ whole genome shotgun (WGS) entry which is preliminary data.</text>
</comment>
<keyword evidence="2" id="KW-1185">Reference proteome</keyword>
<proteinExistence type="predicted"/>
<accession>A0A8H5JX40</accession>
<dbReference type="EMBL" id="JAAOAR010001588">
    <property type="protein sequence ID" value="KAF5563519.1"/>
    <property type="molecule type" value="Genomic_DNA"/>
</dbReference>
<reference evidence="1 2" key="1">
    <citation type="submission" date="2020-05" db="EMBL/GenBank/DDBJ databases">
        <title>Identification and distribution of gene clusters putatively required for synthesis of sphingolipid metabolism inhibitors in phylogenetically diverse species of the filamentous fungus Fusarium.</title>
        <authorList>
            <person name="Kim H.-S."/>
            <person name="Busman M."/>
            <person name="Brown D.W."/>
            <person name="Divon H."/>
            <person name="Uhlig S."/>
            <person name="Proctor R.H."/>
        </authorList>
    </citation>
    <scope>NUCLEOTIDE SEQUENCE [LARGE SCALE GENOMIC DNA]</scope>
    <source>
        <strain evidence="1 2">NRRL 25211</strain>
    </source>
</reference>
<evidence type="ECO:0000313" key="1">
    <source>
        <dbReference type="EMBL" id="KAF5563519.1"/>
    </source>
</evidence>
<dbReference type="Proteomes" id="UP000544095">
    <property type="component" value="Unassembled WGS sequence"/>
</dbReference>